<comment type="catalytic activity">
    <reaction evidence="1 7">
        <text>an S-(2-hydroxyacyl)glutathione + H2O = a 2-hydroxy carboxylate + glutathione + H(+)</text>
        <dbReference type="Rhea" id="RHEA:21864"/>
        <dbReference type="ChEBI" id="CHEBI:15377"/>
        <dbReference type="ChEBI" id="CHEBI:15378"/>
        <dbReference type="ChEBI" id="CHEBI:57925"/>
        <dbReference type="ChEBI" id="CHEBI:58896"/>
        <dbReference type="ChEBI" id="CHEBI:71261"/>
        <dbReference type="EC" id="3.1.2.6"/>
    </reaction>
</comment>
<evidence type="ECO:0000256" key="4">
    <source>
        <dbReference type="ARBA" id="ARBA00022723"/>
    </source>
</evidence>
<evidence type="ECO:0000256" key="2">
    <source>
        <dbReference type="ARBA" id="ARBA00004963"/>
    </source>
</evidence>
<accession>T0J3G8</accession>
<comment type="cofactor">
    <cofactor evidence="7">
        <name>Zn(2+)</name>
        <dbReference type="ChEBI" id="CHEBI:29105"/>
    </cofactor>
    <text evidence="7">Binds 2 Zn(2+) ions per subunit.</text>
</comment>
<dbReference type="NCBIfam" id="TIGR03413">
    <property type="entry name" value="GSH_gloB"/>
    <property type="match status" value="1"/>
</dbReference>
<feature type="binding site" evidence="7">
    <location>
        <position position="67"/>
    </location>
    <ligand>
        <name>Zn(2+)</name>
        <dbReference type="ChEBI" id="CHEBI:29105"/>
        <label>2</label>
    </ligand>
</feature>
<comment type="subunit">
    <text evidence="7">Monomer.</text>
</comment>
<keyword evidence="5 7" id="KW-0378">Hydrolase</keyword>
<comment type="similarity">
    <text evidence="3 7">Belongs to the metallo-beta-lactamase superfamily. Glyoxalase II family.</text>
</comment>
<feature type="binding site" evidence="7">
    <location>
        <position position="156"/>
    </location>
    <ligand>
        <name>Zn(2+)</name>
        <dbReference type="ChEBI" id="CHEBI:29105"/>
        <label>2</label>
    </ligand>
</feature>
<evidence type="ECO:0000256" key="5">
    <source>
        <dbReference type="ARBA" id="ARBA00022801"/>
    </source>
</evidence>
<dbReference type="GO" id="GO:0019243">
    <property type="term" value="P:methylglyoxal catabolic process to D-lactate via S-lactoyl-glutathione"/>
    <property type="evidence" value="ECO:0007669"/>
    <property type="project" value="UniProtKB-UniRule"/>
</dbReference>
<evidence type="ECO:0000256" key="7">
    <source>
        <dbReference type="HAMAP-Rule" id="MF_01374"/>
    </source>
</evidence>
<dbReference type="InterPro" id="IPR050110">
    <property type="entry name" value="Glyoxalase_II_hydrolase"/>
</dbReference>
<feature type="binding site" evidence="7">
    <location>
        <position position="63"/>
    </location>
    <ligand>
        <name>Zn(2+)</name>
        <dbReference type="ChEBI" id="CHEBI:29105"/>
        <label>1</label>
    </ligand>
</feature>
<name>T0J3G8_9SPHN</name>
<evidence type="ECO:0000256" key="1">
    <source>
        <dbReference type="ARBA" id="ARBA00001623"/>
    </source>
</evidence>
<comment type="caution">
    <text evidence="9">The sequence shown here is derived from an EMBL/GenBank/DDBJ whole genome shotgun (WGS) entry which is preliminary data.</text>
</comment>
<evidence type="ECO:0000256" key="6">
    <source>
        <dbReference type="ARBA" id="ARBA00022833"/>
    </source>
</evidence>
<dbReference type="PANTHER" id="PTHR43705:SF1">
    <property type="entry name" value="HYDROXYACYLGLUTATHIONE HYDROLASE GLOB"/>
    <property type="match status" value="1"/>
</dbReference>
<comment type="function">
    <text evidence="7">Thiolesterase that catalyzes the hydrolysis of S-D-lactoyl-glutathione to form glutathione and D-lactic acid.</text>
</comment>
<reference evidence="9 10" key="1">
    <citation type="journal article" date="2013" name="Genome Announc.">
        <title>Draft Genome Sequence of Sphingobium lactosutens Strain DS20T, Isolated from a Hexachlorocyclohexane Dumpsite.</title>
        <authorList>
            <person name="Kumar R."/>
            <person name="Dwivedi V."/>
            <person name="Negi V."/>
            <person name="Khurana J.P."/>
            <person name="Lal R."/>
        </authorList>
    </citation>
    <scope>NUCLEOTIDE SEQUENCE [LARGE SCALE GENOMIC DNA]</scope>
    <source>
        <strain evidence="9 10">DS20</strain>
    </source>
</reference>
<dbReference type="EC" id="3.1.2.6" evidence="7"/>
<dbReference type="Pfam" id="PF00753">
    <property type="entry name" value="Lactamase_B"/>
    <property type="match status" value="1"/>
</dbReference>
<dbReference type="PATRIC" id="fig|1331060.3.peg.310"/>
<comment type="pathway">
    <text evidence="2 7">Secondary metabolite metabolism; methylglyoxal degradation; (R)-lactate from methylglyoxal: step 2/2.</text>
</comment>
<dbReference type="GO" id="GO:0046872">
    <property type="term" value="F:metal ion binding"/>
    <property type="evidence" value="ECO:0007669"/>
    <property type="project" value="UniProtKB-KW"/>
</dbReference>
<dbReference type="InterPro" id="IPR032282">
    <property type="entry name" value="HAGH_C"/>
</dbReference>
<dbReference type="RefSeq" id="WP_020819836.1">
    <property type="nucleotide sequence ID" value="NZ_ATDP01000046.1"/>
</dbReference>
<dbReference type="CDD" id="cd07723">
    <property type="entry name" value="hydroxyacylglutathione_hydrolase_MBL-fold"/>
    <property type="match status" value="1"/>
</dbReference>
<keyword evidence="10" id="KW-1185">Reference proteome</keyword>
<dbReference type="PIRSF" id="PIRSF005457">
    <property type="entry name" value="Glx"/>
    <property type="match status" value="1"/>
</dbReference>
<dbReference type="GO" id="GO:0004416">
    <property type="term" value="F:hydroxyacylglutathione hydrolase activity"/>
    <property type="evidence" value="ECO:0007669"/>
    <property type="project" value="UniProtKB-UniRule"/>
</dbReference>
<dbReference type="InterPro" id="IPR036866">
    <property type="entry name" value="RibonucZ/Hydroxyglut_hydro"/>
</dbReference>
<feature type="binding site" evidence="7">
    <location>
        <position position="137"/>
    </location>
    <ligand>
        <name>Zn(2+)</name>
        <dbReference type="ChEBI" id="CHEBI:29105"/>
        <label>1</label>
    </ligand>
</feature>
<dbReference type="PANTHER" id="PTHR43705">
    <property type="entry name" value="HYDROXYACYLGLUTATHIONE HYDROLASE"/>
    <property type="match status" value="1"/>
</dbReference>
<dbReference type="Pfam" id="PF16123">
    <property type="entry name" value="HAGH_C"/>
    <property type="match status" value="1"/>
</dbReference>
<dbReference type="AlphaFoldDB" id="T0J3G8"/>
<dbReference type="EMBL" id="ATDP01000046">
    <property type="protein sequence ID" value="EQB18665.1"/>
    <property type="molecule type" value="Genomic_DNA"/>
</dbReference>
<dbReference type="SMART" id="SM00849">
    <property type="entry name" value="Lactamase_B"/>
    <property type="match status" value="1"/>
</dbReference>
<organism evidence="9 10">
    <name type="scientific">Sphingobium lactosutens DS20</name>
    <dbReference type="NCBI Taxonomy" id="1331060"/>
    <lineage>
        <taxon>Bacteria</taxon>
        <taxon>Pseudomonadati</taxon>
        <taxon>Pseudomonadota</taxon>
        <taxon>Alphaproteobacteria</taxon>
        <taxon>Sphingomonadales</taxon>
        <taxon>Sphingomonadaceae</taxon>
        <taxon>Sphingobium</taxon>
    </lineage>
</organism>
<dbReference type="SUPFAM" id="SSF56281">
    <property type="entry name" value="Metallo-hydrolase/oxidoreductase"/>
    <property type="match status" value="1"/>
</dbReference>
<protein>
    <recommendedName>
        <fullName evidence="7">Hydroxyacylglutathione hydrolase</fullName>
        <ecNumber evidence="7">3.1.2.6</ecNumber>
    </recommendedName>
    <alternativeName>
        <fullName evidence="7">Glyoxalase II</fullName>
        <shortName evidence="7">Glx II</shortName>
    </alternativeName>
</protein>
<dbReference type="UniPathway" id="UPA00619">
    <property type="reaction ID" value="UER00676"/>
</dbReference>
<sequence>MGIGDGMIFDPIQIQPIPVLNDNYIWLFHDGRHAVVVDPGVAAPVIQVLDGLGLDLSAILLTHLHYDHNLGVPELLERWSVPVIGPHLNEHDRVSHPPFPKPGTVPLDCVTHVVGEGDTVMLDGLSMTMDVLAVPGHTKGHIVFHQPKRHWLFSGDTLFGGGCGKVFGGSMQAMIDSLDRLAGLPSETQIFCAHEYTLSNLRFALAVEPMNKELAARFEADSHKRDRGLPTLPSTIGLERATNPFLRVTAQEVLKSLRDQRGIYAATRVESFEALRTWKNEFKA</sequence>
<dbReference type="Proteomes" id="UP000015531">
    <property type="component" value="Unassembled WGS sequence"/>
</dbReference>
<dbReference type="InterPro" id="IPR001279">
    <property type="entry name" value="Metallo-B-lactamas"/>
</dbReference>
<evidence type="ECO:0000259" key="8">
    <source>
        <dbReference type="SMART" id="SM00849"/>
    </source>
</evidence>
<feature type="binding site" evidence="7">
    <location>
        <position position="65"/>
    </location>
    <ligand>
        <name>Zn(2+)</name>
        <dbReference type="ChEBI" id="CHEBI:29105"/>
        <label>1</label>
    </ligand>
</feature>
<feature type="binding site" evidence="7">
    <location>
        <position position="194"/>
    </location>
    <ligand>
        <name>Zn(2+)</name>
        <dbReference type="ChEBI" id="CHEBI:29105"/>
        <label>2</label>
    </ligand>
</feature>
<evidence type="ECO:0000313" key="9">
    <source>
        <dbReference type="EMBL" id="EQB18665.1"/>
    </source>
</evidence>
<evidence type="ECO:0000313" key="10">
    <source>
        <dbReference type="Proteomes" id="UP000015531"/>
    </source>
</evidence>
<dbReference type="Gene3D" id="3.60.15.10">
    <property type="entry name" value="Ribonuclease Z/Hydroxyacylglutathione hydrolase-like"/>
    <property type="match status" value="1"/>
</dbReference>
<dbReference type="InterPro" id="IPR017782">
    <property type="entry name" value="Hydroxyacylglutathione_Hdrlase"/>
</dbReference>
<gene>
    <name evidence="7" type="primary">gloB</name>
    <name evidence="9" type="ORF">RLDS_01750</name>
</gene>
<dbReference type="InterPro" id="IPR035680">
    <property type="entry name" value="Clx_II_MBL"/>
</dbReference>
<dbReference type="eggNOG" id="COG0491">
    <property type="taxonomic scope" value="Bacteria"/>
</dbReference>
<keyword evidence="4 7" id="KW-0479">Metal-binding</keyword>
<evidence type="ECO:0000256" key="3">
    <source>
        <dbReference type="ARBA" id="ARBA00006759"/>
    </source>
</evidence>
<feature type="binding site" evidence="7">
    <location>
        <position position="68"/>
    </location>
    <ligand>
        <name>Zn(2+)</name>
        <dbReference type="ChEBI" id="CHEBI:29105"/>
        <label>2</label>
    </ligand>
</feature>
<dbReference type="HAMAP" id="MF_01374">
    <property type="entry name" value="Glyoxalase_2"/>
    <property type="match status" value="1"/>
</dbReference>
<keyword evidence="6 7" id="KW-0862">Zinc</keyword>
<feature type="domain" description="Metallo-beta-lactamase" evidence="8">
    <location>
        <begin position="22"/>
        <end position="194"/>
    </location>
</feature>
<proteinExistence type="inferred from homology"/>
<feature type="binding site" evidence="7">
    <location>
        <position position="156"/>
    </location>
    <ligand>
        <name>Zn(2+)</name>
        <dbReference type="ChEBI" id="CHEBI:29105"/>
        <label>1</label>
    </ligand>
</feature>